<feature type="transmembrane region" description="Helical" evidence="1">
    <location>
        <begin position="159"/>
        <end position="176"/>
    </location>
</feature>
<name>A0A3R7VTT1_9EURY</name>
<feature type="transmembrane region" description="Helical" evidence="1">
    <location>
        <begin position="332"/>
        <end position="355"/>
    </location>
</feature>
<gene>
    <name evidence="2" type="ORF">D5R95_05670</name>
</gene>
<dbReference type="EMBL" id="QZAB01000355">
    <property type="protein sequence ID" value="RQD84646.1"/>
    <property type="molecule type" value="Genomic_DNA"/>
</dbReference>
<dbReference type="AlphaFoldDB" id="A0A3R7VTT1"/>
<feature type="transmembrane region" description="Helical" evidence="1">
    <location>
        <begin position="136"/>
        <end position="153"/>
    </location>
</feature>
<feature type="transmembrane region" description="Helical" evidence="1">
    <location>
        <begin position="188"/>
        <end position="217"/>
    </location>
</feature>
<feature type="transmembrane region" description="Helical" evidence="1">
    <location>
        <begin position="417"/>
        <end position="437"/>
    </location>
</feature>
<feature type="transmembrane region" description="Helical" evidence="1">
    <location>
        <begin position="21"/>
        <end position="41"/>
    </location>
</feature>
<dbReference type="Proteomes" id="UP000284763">
    <property type="component" value="Unassembled WGS sequence"/>
</dbReference>
<feature type="transmembrane region" description="Helical" evidence="1">
    <location>
        <begin position="232"/>
        <end position="251"/>
    </location>
</feature>
<feature type="transmembrane region" description="Helical" evidence="1">
    <location>
        <begin position="110"/>
        <end position="129"/>
    </location>
</feature>
<sequence>MCFQSLKIQGKKFLSKNKINFFVLGLYILLTYIMVYLPVSIDLSKTYLGHGEVVFWSNYFWWFDYAVTNGLNPLHHSYIFYPLGLDLVDSILPPFLFIPITHIFGSILSYNLYVLCTFILAGYGMFLLAKYLFEDPHAAFIAGIIFAFFPFHFGASMGHIHTLSILWIPFFVLFFFKMYEDPNRTNILLASLFFAMNALSSWTIAVMLGIFSLMFMIYQKRQTISRDFLPKLGLFFLVSILFSAPGLYYMLKNMLINEHMIKSLNDYIYYSADIVAFFIPSPLHPLLNPITDPIYSNFTGNYSENIVFIGYTVLILSIIGMRVWMKDSFGKFILICTGVFFILSLGPVLHFFGVWQFTEFNLTIMLPGVVTYYVPFLNMIRVPSRYSIMIMFFISLIAAFGFKYLTEKFSGEKGKKFALCSIIVIMILFEFITILPVQDVKSTPDFYYSISNDDDAPIMEIPFIRLSGSPLDQTKGITTMMTYYEYQKTHQRPIFSGYWSRMDHIYYSFIKEDPVLFYVLYGSEDIIQSSISDKLAYLKYNYNISYVILHKNYLDENNLDTLITYLGDSYTVDSSVQDDQLIIYNTGVTSEESIVSSISRFSLGDGWHGLEHWQGVPSRWISENATLIIVSNTDQQIVLSYNTQSFYRPRTMEIYANDHLIQQTAVPTSFVSISIPIQLQKGENIIWLHVPGGAERPCDIPELNNRDTRRLSVAVQNIKIEEVITSLPTYELGTPIIFGVNGTAQQYQLTGWSGPEEGFTWTSGYQAGLALQM</sequence>
<feature type="transmembrane region" description="Helical" evidence="1">
    <location>
        <begin position="79"/>
        <end position="104"/>
    </location>
</feature>
<accession>A0A3R7VTT1</accession>
<evidence type="ECO:0000313" key="3">
    <source>
        <dbReference type="Proteomes" id="UP000284763"/>
    </source>
</evidence>
<feature type="transmembrane region" description="Helical" evidence="1">
    <location>
        <begin position="306"/>
        <end position="325"/>
    </location>
</feature>
<comment type="caution">
    <text evidence="2">The sequence shown here is derived from an EMBL/GenBank/DDBJ whole genome shotgun (WGS) entry which is preliminary data.</text>
</comment>
<feature type="transmembrane region" description="Helical" evidence="1">
    <location>
        <begin position="386"/>
        <end position="405"/>
    </location>
</feature>
<keyword evidence="1" id="KW-0812">Transmembrane</keyword>
<reference evidence="2 3" key="1">
    <citation type="submission" date="2018-08" db="EMBL/GenBank/DDBJ databases">
        <title>The metabolism and importance of syntrophic acetate oxidation coupled to methane or sulfide production in haloalkaline environments.</title>
        <authorList>
            <person name="Timmers P.H.A."/>
            <person name="Vavourakis C.D."/>
            <person name="Sorokin D.Y."/>
            <person name="Sinninghe Damste J.S."/>
            <person name="Muyzer G."/>
            <person name="Stams A.J.M."/>
            <person name="Plugge C.M."/>
        </authorList>
    </citation>
    <scope>NUCLEOTIDE SEQUENCE [LARGE SCALE GENOMIC DNA]</scope>
    <source>
        <strain evidence="2">MSAO_Arc3</strain>
    </source>
</reference>
<evidence type="ECO:0000256" key="1">
    <source>
        <dbReference type="SAM" id="Phobius"/>
    </source>
</evidence>
<keyword evidence="1" id="KW-0472">Membrane</keyword>
<proteinExistence type="predicted"/>
<feature type="non-terminal residue" evidence="2">
    <location>
        <position position="773"/>
    </location>
</feature>
<evidence type="ECO:0000313" key="2">
    <source>
        <dbReference type="EMBL" id="RQD84646.1"/>
    </source>
</evidence>
<keyword evidence="1" id="KW-1133">Transmembrane helix</keyword>
<protein>
    <submittedName>
        <fullName evidence="2">Uncharacterized protein</fullName>
    </submittedName>
</protein>
<organism evidence="2 3">
    <name type="scientific">Methanosalsum natronophilum</name>
    <dbReference type="NCBI Taxonomy" id="768733"/>
    <lineage>
        <taxon>Archaea</taxon>
        <taxon>Methanobacteriati</taxon>
        <taxon>Methanobacteriota</taxon>
        <taxon>Stenosarchaea group</taxon>
        <taxon>Methanomicrobia</taxon>
        <taxon>Methanosarcinales</taxon>
        <taxon>Methanosarcinaceae</taxon>
        <taxon>Methanosalsum</taxon>
    </lineage>
</organism>